<proteinExistence type="inferred from homology"/>
<dbReference type="AlphaFoldDB" id="A0A833H2Y3"/>
<evidence type="ECO:0000256" key="5">
    <source>
        <dbReference type="ARBA" id="ARBA00023136"/>
    </source>
</evidence>
<dbReference type="GO" id="GO:0055085">
    <property type="term" value="P:transmembrane transport"/>
    <property type="evidence" value="ECO:0007669"/>
    <property type="project" value="InterPro"/>
</dbReference>
<keyword evidence="4 7" id="KW-1133">Transmembrane helix</keyword>
<sequence>MNAENEILSALFFYKAQILTGALIGVLTALLGVFVILRRMIFSGIALSQAASAAVVLTLLVQLHSEPVVFAVTLALFSPFYFLQQKAERNPDAVLAGALVFFAALGQVLLAFGAGAQNHLITAFFGNILTMPEDEWKHLWMPLTVGSVAFAYLYRPLLAVSFDRVYAKNSGLRPALIELPFFLLLTACLTTAIYLMGSFYSIAHLVIPGLIGLAFARSMGRAFAIAAVVSLVGTFLGFLISLIPIEVAGTTINLPTSSTVVMVLAAFLPLLLASE</sequence>
<evidence type="ECO:0000256" key="1">
    <source>
        <dbReference type="ARBA" id="ARBA00004141"/>
    </source>
</evidence>
<feature type="transmembrane region" description="Helical" evidence="7">
    <location>
        <begin position="251"/>
        <end position="273"/>
    </location>
</feature>
<evidence type="ECO:0000256" key="4">
    <source>
        <dbReference type="ARBA" id="ARBA00022989"/>
    </source>
</evidence>
<feature type="transmembrane region" description="Helical" evidence="7">
    <location>
        <begin position="175"/>
        <end position="193"/>
    </location>
</feature>
<keyword evidence="6" id="KW-0813">Transport</keyword>
<accession>A0A833H2Y3</accession>
<dbReference type="Pfam" id="PF00950">
    <property type="entry name" value="ABC-3"/>
    <property type="match status" value="1"/>
</dbReference>
<keyword evidence="3 6" id="KW-0812">Transmembrane</keyword>
<evidence type="ECO:0000313" key="9">
    <source>
        <dbReference type="Proteomes" id="UP000460298"/>
    </source>
</evidence>
<feature type="transmembrane region" description="Helical" evidence="7">
    <location>
        <begin position="44"/>
        <end position="61"/>
    </location>
</feature>
<feature type="transmembrane region" description="Helical" evidence="7">
    <location>
        <begin position="136"/>
        <end position="154"/>
    </location>
</feature>
<feature type="transmembrane region" description="Helical" evidence="7">
    <location>
        <begin position="12"/>
        <end position="37"/>
    </location>
</feature>
<name>A0A833H2Y3_9LEPT</name>
<dbReference type="EMBL" id="WBUI01000005">
    <property type="protein sequence ID" value="KAB2933499.1"/>
    <property type="molecule type" value="Genomic_DNA"/>
</dbReference>
<dbReference type="PANTHER" id="PTHR30477">
    <property type="entry name" value="ABC-TRANSPORTER METAL-BINDING PROTEIN"/>
    <property type="match status" value="1"/>
</dbReference>
<dbReference type="GO" id="GO:0010043">
    <property type="term" value="P:response to zinc ion"/>
    <property type="evidence" value="ECO:0007669"/>
    <property type="project" value="TreeGrafter"/>
</dbReference>
<evidence type="ECO:0000256" key="6">
    <source>
        <dbReference type="RuleBase" id="RU003943"/>
    </source>
</evidence>
<evidence type="ECO:0000256" key="3">
    <source>
        <dbReference type="ARBA" id="ARBA00022692"/>
    </source>
</evidence>
<feature type="transmembrane region" description="Helical" evidence="7">
    <location>
        <begin position="95"/>
        <end position="116"/>
    </location>
</feature>
<reference evidence="8 9" key="1">
    <citation type="submission" date="2019-10" db="EMBL/GenBank/DDBJ databases">
        <title>Extracellular Electron Transfer in a Candidatus Methanoperedens spp. Enrichment Culture.</title>
        <authorList>
            <person name="Berger S."/>
            <person name="Rangel Shaw D."/>
            <person name="Berben T."/>
            <person name="In 'T Zandt M."/>
            <person name="Frank J."/>
            <person name="Reimann J."/>
            <person name="Jetten M.S.M."/>
            <person name="Welte C.U."/>
        </authorList>
    </citation>
    <scope>NUCLEOTIDE SEQUENCE [LARGE SCALE GENOMIC DNA]</scope>
    <source>
        <strain evidence="8">SB12</strain>
    </source>
</reference>
<dbReference type="SUPFAM" id="SSF81345">
    <property type="entry name" value="ABC transporter involved in vitamin B12 uptake, BtuC"/>
    <property type="match status" value="1"/>
</dbReference>
<dbReference type="InterPro" id="IPR001626">
    <property type="entry name" value="ABC_TroCD"/>
</dbReference>
<organism evidence="8 9">
    <name type="scientific">Leptonema illini</name>
    <dbReference type="NCBI Taxonomy" id="183"/>
    <lineage>
        <taxon>Bacteria</taxon>
        <taxon>Pseudomonadati</taxon>
        <taxon>Spirochaetota</taxon>
        <taxon>Spirochaetia</taxon>
        <taxon>Leptospirales</taxon>
        <taxon>Leptospiraceae</taxon>
        <taxon>Leptonema</taxon>
    </lineage>
</organism>
<keyword evidence="5 7" id="KW-0472">Membrane</keyword>
<dbReference type="PANTHER" id="PTHR30477:SF19">
    <property type="entry name" value="METAL ABC TRANSPORTER PERMEASE"/>
    <property type="match status" value="1"/>
</dbReference>
<evidence type="ECO:0000313" key="8">
    <source>
        <dbReference type="EMBL" id="KAB2933499.1"/>
    </source>
</evidence>
<dbReference type="Proteomes" id="UP000460298">
    <property type="component" value="Unassembled WGS sequence"/>
</dbReference>
<dbReference type="GO" id="GO:0043190">
    <property type="term" value="C:ATP-binding cassette (ABC) transporter complex"/>
    <property type="evidence" value="ECO:0007669"/>
    <property type="project" value="InterPro"/>
</dbReference>
<protein>
    <submittedName>
        <fullName evidence="8">Metal ABC transporter permease</fullName>
    </submittedName>
</protein>
<evidence type="ECO:0000256" key="2">
    <source>
        <dbReference type="ARBA" id="ARBA00008034"/>
    </source>
</evidence>
<comment type="subcellular location">
    <subcellularLocation>
        <location evidence="6">Cell membrane</location>
        <topology evidence="6">Multi-pass membrane protein</topology>
    </subcellularLocation>
    <subcellularLocation>
        <location evidence="1">Membrane</location>
        <topology evidence="1">Multi-pass membrane protein</topology>
    </subcellularLocation>
</comment>
<gene>
    <name evidence="8" type="ORF">F9K24_06525</name>
</gene>
<evidence type="ECO:0000256" key="7">
    <source>
        <dbReference type="SAM" id="Phobius"/>
    </source>
</evidence>
<dbReference type="Gene3D" id="1.10.3470.10">
    <property type="entry name" value="ABC transporter involved in vitamin B12 uptake, BtuC"/>
    <property type="match status" value="1"/>
</dbReference>
<feature type="transmembrane region" description="Helical" evidence="7">
    <location>
        <begin position="223"/>
        <end position="245"/>
    </location>
</feature>
<comment type="caution">
    <text evidence="8">The sequence shown here is derived from an EMBL/GenBank/DDBJ whole genome shotgun (WGS) entry which is preliminary data.</text>
</comment>
<comment type="similarity">
    <text evidence="2 6">Belongs to the ABC-3 integral membrane protein family.</text>
</comment>
<dbReference type="InterPro" id="IPR037294">
    <property type="entry name" value="ABC_BtuC-like"/>
</dbReference>
<feature type="transmembrane region" description="Helical" evidence="7">
    <location>
        <begin position="67"/>
        <end position="83"/>
    </location>
</feature>